<dbReference type="GO" id="GO:0008610">
    <property type="term" value="P:lipid biosynthetic process"/>
    <property type="evidence" value="ECO:0007669"/>
    <property type="project" value="UniProtKB-ARBA"/>
</dbReference>
<dbReference type="SUPFAM" id="SSF47336">
    <property type="entry name" value="ACP-like"/>
    <property type="match status" value="1"/>
</dbReference>
<name>A0A2W2E5L8_9ACTN</name>
<dbReference type="SUPFAM" id="SSF52777">
    <property type="entry name" value="CoA-dependent acyltransferases"/>
    <property type="match status" value="2"/>
</dbReference>
<dbReference type="SMART" id="SM00823">
    <property type="entry name" value="PKS_PP"/>
    <property type="match status" value="1"/>
</dbReference>
<dbReference type="AlphaFoldDB" id="A0A2W2E5L8"/>
<dbReference type="Pfam" id="PF13193">
    <property type="entry name" value="AMP-binding_C"/>
    <property type="match status" value="1"/>
</dbReference>
<feature type="region of interest" description="Disordered" evidence="4">
    <location>
        <begin position="1"/>
        <end position="49"/>
    </location>
</feature>
<dbReference type="Gene3D" id="3.40.50.12780">
    <property type="entry name" value="N-terminal domain of ligase-like"/>
    <property type="match status" value="1"/>
</dbReference>
<comment type="cofactor">
    <cofactor evidence="1">
        <name>pantetheine 4'-phosphate</name>
        <dbReference type="ChEBI" id="CHEBI:47942"/>
    </cofactor>
</comment>
<dbReference type="InterPro" id="IPR041464">
    <property type="entry name" value="TubC_N"/>
</dbReference>
<dbReference type="Pfam" id="PF00668">
    <property type="entry name" value="Condensation"/>
    <property type="match status" value="1"/>
</dbReference>
<dbReference type="PROSITE" id="PS50075">
    <property type="entry name" value="CARRIER"/>
    <property type="match status" value="1"/>
</dbReference>
<dbReference type="GO" id="GO:0072330">
    <property type="term" value="P:monocarboxylic acid biosynthetic process"/>
    <property type="evidence" value="ECO:0007669"/>
    <property type="project" value="UniProtKB-ARBA"/>
</dbReference>
<feature type="compositionally biased region" description="Polar residues" evidence="4">
    <location>
        <begin position="1"/>
        <end position="10"/>
    </location>
</feature>
<dbReference type="GO" id="GO:0031177">
    <property type="term" value="F:phosphopantetheine binding"/>
    <property type="evidence" value="ECO:0007669"/>
    <property type="project" value="InterPro"/>
</dbReference>
<proteinExistence type="predicted"/>
<accession>A0A2W2E5L8</accession>
<dbReference type="InterPro" id="IPR023213">
    <property type="entry name" value="CAT-like_dom_sf"/>
</dbReference>
<dbReference type="InterPro" id="IPR001242">
    <property type="entry name" value="Condensation_dom"/>
</dbReference>
<dbReference type="InterPro" id="IPR025110">
    <property type="entry name" value="AMP-bd_C"/>
</dbReference>
<dbReference type="Gene3D" id="1.10.10.1830">
    <property type="entry name" value="Non-ribosomal peptide synthase, adenylation domain"/>
    <property type="match status" value="1"/>
</dbReference>
<feature type="domain" description="Carrier" evidence="5">
    <location>
        <begin position="1114"/>
        <end position="1189"/>
    </location>
</feature>
<dbReference type="InterPro" id="IPR000873">
    <property type="entry name" value="AMP-dep_synth/lig_dom"/>
</dbReference>
<dbReference type="InterPro" id="IPR045851">
    <property type="entry name" value="AMP-bd_C_sf"/>
</dbReference>
<dbReference type="Gene3D" id="3.40.50.1820">
    <property type="entry name" value="alpha/beta hydrolase"/>
    <property type="match status" value="1"/>
</dbReference>
<dbReference type="InterPro" id="IPR029058">
    <property type="entry name" value="AB_hydrolase_fold"/>
</dbReference>
<dbReference type="InterPro" id="IPR020845">
    <property type="entry name" value="AMP-binding_CS"/>
</dbReference>
<dbReference type="GO" id="GO:0003824">
    <property type="term" value="F:catalytic activity"/>
    <property type="evidence" value="ECO:0007669"/>
    <property type="project" value="InterPro"/>
</dbReference>
<dbReference type="Gene3D" id="3.30.300.30">
    <property type="match status" value="1"/>
</dbReference>
<dbReference type="InterPro" id="IPR010071">
    <property type="entry name" value="AA_adenyl_dom"/>
</dbReference>
<keyword evidence="3" id="KW-0597">Phosphoprotein</keyword>
<dbReference type="Pfam" id="PF00501">
    <property type="entry name" value="AMP-binding"/>
    <property type="match status" value="1"/>
</dbReference>
<dbReference type="InterPro" id="IPR044894">
    <property type="entry name" value="TubC_N_sf"/>
</dbReference>
<protein>
    <recommendedName>
        <fullName evidence="5">Carrier domain-containing protein</fullName>
    </recommendedName>
</protein>
<dbReference type="GO" id="GO:0044550">
    <property type="term" value="P:secondary metabolite biosynthetic process"/>
    <property type="evidence" value="ECO:0007669"/>
    <property type="project" value="TreeGrafter"/>
</dbReference>
<evidence type="ECO:0000256" key="1">
    <source>
        <dbReference type="ARBA" id="ARBA00001957"/>
    </source>
</evidence>
<dbReference type="InterPro" id="IPR036736">
    <property type="entry name" value="ACP-like_sf"/>
</dbReference>
<dbReference type="InterPro" id="IPR042099">
    <property type="entry name" value="ANL_N_sf"/>
</dbReference>
<evidence type="ECO:0000256" key="4">
    <source>
        <dbReference type="SAM" id="MobiDB-lite"/>
    </source>
</evidence>
<dbReference type="InterPro" id="IPR009081">
    <property type="entry name" value="PP-bd_ACP"/>
</dbReference>
<reference evidence="6 7" key="1">
    <citation type="submission" date="2018-01" db="EMBL/GenBank/DDBJ databases">
        <title>Draft genome sequence of Jishengella sp. NA12.</title>
        <authorList>
            <person name="Sahin N."/>
            <person name="Ay H."/>
            <person name="Saygin H."/>
        </authorList>
    </citation>
    <scope>NUCLEOTIDE SEQUENCE [LARGE SCALE GENOMIC DNA]</scope>
    <source>
        <strain evidence="6 7">NA12</strain>
    </source>
</reference>
<comment type="caution">
    <text evidence="6">The sequence shown here is derived from an EMBL/GenBank/DDBJ whole genome shotgun (WGS) entry which is preliminary data.</text>
</comment>
<evidence type="ECO:0000256" key="2">
    <source>
        <dbReference type="ARBA" id="ARBA00022450"/>
    </source>
</evidence>
<evidence type="ECO:0000256" key="3">
    <source>
        <dbReference type="ARBA" id="ARBA00022553"/>
    </source>
</evidence>
<gene>
    <name evidence="6" type="ORF">C1I95_11675</name>
</gene>
<dbReference type="Gene3D" id="3.30.559.10">
    <property type="entry name" value="Chloramphenicol acetyltransferase-like domain"/>
    <property type="match status" value="1"/>
</dbReference>
<dbReference type="PANTHER" id="PTHR45527">
    <property type="entry name" value="NONRIBOSOMAL PEPTIDE SYNTHETASE"/>
    <property type="match status" value="1"/>
</dbReference>
<evidence type="ECO:0000313" key="7">
    <source>
        <dbReference type="Proteomes" id="UP000248924"/>
    </source>
</evidence>
<dbReference type="FunFam" id="1.10.1200.10:FF:000016">
    <property type="entry name" value="Non-ribosomal peptide synthase"/>
    <property type="match status" value="1"/>
</dbReference>
<dbReference type="GO" id="GO:0043041">
    <property type="term" value="P:amino acid activation for nonribosomal peptide biosynthetic process"/>
    <property type="evidence" value="ECO:0007669"/>
    <property type="project" value="TreeGrafter"/>
</dbReference>
<keyword evidence="2" id="KW-0596">Phosphopantetheine</keyword>
<dbReference type="NCBIfam" id="TIGR01733">
    <property type="entry name" value="AA-adenyl-dom"/>
    <property type="match status" value="1"/>
</dbReference>
<keyword evidence="7" id="KW-1185">Reference proteome</keyword>
<dbReference type="CDD" id="cd19531">
    <property type="entry name" value="LCL_NRPS-like"/>
    <property type="match status" value="1"/>
</dbReference>
<dbReference type="FunFam" id="3.40.50.12780:FF:000012">
    <property type="entry name" value="Non-ribosomal peptide synthetase"/>
    <property type="match status" value="1"/>
</dbReference>
<dbReference type="EMBL" id="POTY01000057">
    <property type="protein sequence ID" value="PZG19352.1"/>
    <property type="molecule type" value="Genomic_DNA"/>
</dbReference>
<dbReference type="Pfam" id="PF18563">
    <property type="entry name" value="TubC_N"/>
    <property type="match status" value="1"/>
</dbReference>
<dbReference type="SUPFAM" id="SSF56801">
    <property type="entry name" value="Acetyl-CoA synthetase-like"/>
    <property type="match status" value="1"/>
</dbReference>
<dbReference type="GO" id="GO:0005737">
    <property type="term" value="C:cytoplasm"/>
    <property type="evidence" value="ECO:0007669"/>
    <property type="project" value="TreeGrafter"/>
</dbReference>
<dbReference type="PANTHER" id="PTHR45527:SF1">
    <property type="entry name" value="FATTY ACID SYNTHASE"/>
    <property type="match status" value="1"/>
</dbReference>
<sequence length="1200" mass="127314">MALSSSNGVTSPPAGGSGRTAGPAEHISGDPNVRPSRVSRRELSEGTLVRPRCGDVEPVRIDPDGSIKTGLPVVSFRYASPPGSAAGAGDPRTCPEAEMSVGASSTLAARDRNALGALLAELRQSAVEFRVTPDGLRCTAPPGVLGPDLLARIRDKRDELLHYLATAGIEATVALSAAQRGLWLHQRLAPRHSAYHIPLDVTLHGAARPLALRQALSNLVGRHEPLRTVYPAGQGRPAAHVLASRAVPLRLVDLTGLPADQRDRVAQALADAESRRAFDLATQPPMRAALLRTGPRQHRLLITRHHIASDGWSLRILAAEFAHTYRAAAAGVPPQLPALPWRYGDFARWQQRTSTAGNDPAVLRWRERLRGARTTVGIVDHRPSGGPPGASAARTLTRRVEPDLVSSIGRSARAADTTIFTLLAAALGLAVSSLTGGRDLVIGTPVSGRVRPETEPIIGTFATVLPLRLKLDPRHSLRTTLRHVHDAVAQALDDQQVPAETLAEALGRRRNGGYDLVFAFQNTPPARLDLADLQVSVNPSAPLAPKYPLAVTATPDAAGLTLLAEYDPDAVPHATVRQLLDRMITVLAGAADLDRAAPATADGPTGATLAGRFTAMVARSPDAVAVTDPDGHLSYQALAAWARRVAAALQAVDVGPDDRVAVLLPHGSPLVAALVGVVLAGAAYVPLDPDDPPARHESILDDAEVQAVLTGRAGRDELAWYPGPVLVLDDLPAAPPGAVPAPARHPDHLAYIVYTSGSTGTPKGVMISQRSLLALFDAAMPDFGFHHRDTWTMTHSAAFDFSAWELWGPLLHGARLVVVPREVARDPARLWQSIEREQVTVYNATPTALHALDAVPAAERAPATALRTVVLGGERCEPARLAPWITALHGAAPGLVNMYGITETTVHVTLRQLTRADAGASGSPIGRPLPGAEVHVLGPDGAPLPAGGDGELLVGGAGLARGYLNRPALTADRFRPHHAGPPDARLYRSGDHVARTDTGDLYFLGRLDRQVKIRGYRVEPDEVAAVLLTHPAVAAAAVVSEQADGRTVLVAYVVPAEAIAAPTPVELRRYLRARLPPYLVPARYLPVQRLPMTRNGKLDRAALHVAPPLGGDDEPSTDTERMVAALWSELLGVPRVGRHDDFFALGGDSLLVARLHARIPAVFGVEVSLRRVYEAFDVASLAELLDRLSTPLDLPDNGTV</sequence>
<dbReference type="Pfam" id="PF00550">
    <property type="entry name" value="PP-binding"/>
    <property type="match status" value="1"/>
</dbReference>
<dbReference type="Gene3D" id="3.30.559.30">
    <property type="entry name" value="Nonribosomal peptide synthetase, condensation domain"/>
    <property type="match status" value="1"/>
</dbReference>
<dbReference type="Proteomes" id="UP000248924">
    <property type="component" value="Unassembled WGS sequence"/>
</dbReference>
<evidence type="ECO:0000259" key="5">
    <source>
        <dbReference type="PROSITE" id="PS50075"/>
    </source>
</evidence>
<organism evidence="6 7">
    <name type="scientific">Micromonospora craterilacus</name>
    <dbReference type="NCBI Taxonomy" id="1655439"/>
    <lineage>
        <taxon>Bacteria</taxon>
        <taxon>Bacillati</taxon>
        <taxon>Actinomycetota</taxon>
        <taxon>Actinomycetes</taxon>
        <taxon>Micromonosporales</taxon>
        <taxon>Micromonosporaceae</taxon>
        <taxon>Micromonospora</taxon>
    </lineage>
</organism>
<dbReference type="PROSITE" id="PS00455">
    <property type="entry name" value="AMP_BINDING"/>
    <property type="match status" value="1"/>
</dbReference>
<dbReference type="InterPro" id="IPR020806">
    <property type="entry name" value="PKS_PP-bd"/>
</dbReference>
<evidence type="ECO:0000313" key="6">
    <source>
        <dbReference type="EMBL" id="PZG19352.1"/>
    </source>
</evidence>